<dbReference type="Pfam" id="PF06236">
    <property type="entry name" value="MelC1"/>
    <property type="match status" value="1"/>
</dbReference>
<protein>
    <submittedName>
        <fullName evidence="1">Tyrosinase co-factor MelC1</fullName>
    </submittedName>
</protein>
<evidence type="ECO:0000313" key="1">
    <source>
        <dbReference type="EMBL" id="SEN24805.1"/>
    </source>
</evidence>
<dbReference type="Gene3D" id="3.30.1880.10">
    <property type="entry name" value="protein ne1242 domain like"/>
    <property type="match status" value="1"/>
</dbReference>
<name>A0A1H8EZB7_9PROT</name>
<proteinExistence type="predicted"/>
<gene>
    <name evidence="1" type="ORF">SAMN05216404_103191</name>
</gene>
<accession>A0A1H8EZB7</accession>
<evidence type="ECO:0000313" key="2">
    <source>
        <dbReference type="Proteomes" id="UP000183898"/>
    </source>
</evidence>
<dbReference type="GO" id="GO:0005507">
    <property type="term" value="F:copper ion binding"/>
    <property type="evidence" value="ECO:0007669"/>
    <property type="project" value="InterPro"/>
</dbReference>
<dbReference type="AlphaFoldDB" id="A0A1H8EZB7"/>
<dbReference type="Proteomes" id="UP000183898">
    <property type="component" value="Unassembled WGS sequence"/>
</dbReference>
<dbReference type="InterPro" id="IPR023199">
    <property type="entry name" value="GriE/MELC1_sf"/>
</dbReference>
<dbReference type="RefSeq" id="WP_074744885.1">
    <property type="nucleotide sequence ID" value="NZ_FOCT01000003.1"/>
</dbReference>
<dbReference type="GO" id="GO:0042438">
    <property type="term" value="P:melanin biosynthetic process"/>
    <property type="evidence" value="ECO:0007669"/>
    <property type="project" value="InterPro"/>
</dbReference>
<dbReference type="EMBL" id="FOCT01000003">
    <property type="protein sequence ID" value="SEN24805.1"/>
    <property type="molecule type" value="Genomic_DNA"/>
</dbReference>
<dbReference type="InterPro" id="IPR010928">
    <property type="entry name" value="MelC1"/>
</dbReference>
<reference evidence="1 2" key="1">
    <citation type="submission" date="2016-10" db="EMBL/GenBank/DDBJ databases">
        <authorList>
            <person name="de Groot N.N."/>
        </authorList>
    </citation>
    <scope>NUCLEOTIDE SEQUENCE [LARGE SCALE GENOMIC DNA]</scope>
    <source>
        <strain evidence="1 2">Nl18</strain>
    </source>
</reference>
<sequence>MRHSTSGLLTFMLYVLVASALGSSGIFDENTYIENISSSSGQLLAWNNTCAGGKMAEQRETYKGREIVVRTGEDVPAEGAAGLEAAGAGRAGGEEAVDVRIDGKNVFVIKNSSGSYIASGFAFDPQPSPIDLARKIIDYREAGR</sequence>
<organism evidence="1 2">
    <name type="scientific">Nitrosospira multiformis</name>
    <dbReference type="NCBI Taxonomy" id="1231"/>
    <lineage>
        <taxon>Bacteria</taxon>
        <taxon>Pseudomonadati</taxon>
        <taxon>Pseudomonadota</taxon>
        <taxon>Betaproteobacteria</taxon>
        <taxon>Nitrosomonadales</taxon>
        <taxon>Nitrosomonadaceae</taxon>
        <taxon>Nitrosospira</taxon>
    </lineage>
</organism>